<dbReference type="PANTHER" id="PTHR42736:SF1">
    <property type="entry name" value="PROTEIN-GLUTAMINE GAMMA-GLUTAMYLTRANSFERASE"/>
    <property type="match status" value="1"/>
</dbReference>
<dbReference type="Gene3D" id="3.10.620.30">
    <property type="match status" value="1"/>
</dbReference>
<dbReference type="Pfam" id="PF11992">
    <property type="entry name" value="TgpA_N"/>
    <property type="match status" value="1"/>
</dbReference>
<comment type="caution">
    <text evidence="3">The sequence shown here is derived from an EMBL/GenBank/DDBJ whole genome shotgun (WGS) entry which is preliminary data.</text>
</comment>
<dbReference type="InterPro" id="IPR021878">
    <property type="entry name" value="TgpA_N"/>
</dbReference>
<dbReference type="EMBL" id="JAWIIJ010000009">
    <property type="protein sequence ID" value="MDV2079790.1"/>
    <property type="molecule type" value="Genomic_DNA"/>
</dbReference>
<feature type="transmembrane region" description="Helical" evidence="1">
    <location>
        <begin position="565"/>
        <end position="586"/>
    </location>
</feature>
<dbReference type="PANTHER" id="PTHR42736">
    <property type="entry name" value="PROTEIN-GLUTAMINE GAMMA-GLUTAMYLTRANSFERASE"/>
    <property type="match status" value="1"/>
</dbReference>
<dbReference type="InterPro" id="IPR002931">
    <property type="entry name" value="Transglutaminase-like"/>
</dbReference>
<proteinExistence type="predicted"/>
<feature type="transmembrane region" description="Helical" evidence="1">
    <location>
        <begin position="115"/>
        <end position="133"/>
    </location>
</feature>
<dbReference type="Pfam" id="PF01841">
    <property type="entry name" value="Transglut_core"/>
    <property type="match status" value="1"/>
</dbReference>
<keyword evidence="1" id="KW-1133">Transmembrane helix</keyword>
<accession>A0ABU3W0A8</accession>
<feature type="transmembrane region" description="Helical" evidence="1">
    <location>
        <begin position="173"/>
        <end position="191"/>
    </location>
</feature>
<keyword evidence="4" id="KW-1185">Reference proteome</keyword>
<dbReference type="RefSeq" id="WP_316974285.1">
    <property type="nucleotide sequence ID" value="NZ_JAWIIJ010000009.1"/>
</dbReference>
<feature type="transmembrane region" description="Helical" evidence="1">
    <location>
        <begin position="40"/>
        <end position="57"/>
    </location>
</feature>
<keyword evidence="1" id="KW-0472">Membrane</keyword>
<feature type="domain" description="Transglutaminase-like" evidence="2">
    <location>
        <begin position="414"/>
        <end position="485"/>
    </location>
</feature>
<feature type="transmembrane region" description="Helical" evidence="1">
    <location>
        <begin position="139"/>
        <end position="161"/>
    </location>
</feature>
<name>A0ABU3W0A8_9GAMM</name>
<organism evidence="3 4">
    <name type="scientific">Marinobacter xestospongiae</name>
    <dbReference type="NCBI Taxonomy" id="994319"/>
    <lineage>
        <taxon>Bacteria</taxon>
        <taxon>Pseudomonadati</taxon>
        <taxon>Pseudomonadota</taxon>
        <taxon>Gammaproteobacteria</taxon>
        <taxon>Pseudomonadales</taxon>
        <taxon>Marinobacteraceae</taxon>
        <taxon>Marinobacter</taxon>
    </lineage>
</organism>
<dbReference type="SUPFAM" id="SSF54001">
    <property type="entry name" value="Cysteine proteinases"/>
    <property type="match status" value="1"/>
</dbReference>
<reference evidence="3 4" key="1">
    <citation type="submission" date="2023-10" db="EMBL/GenBank/DDBJ databases">
        <title>Characteristics and mechanism of a salt-tolerant marine origin heterotrophic nitrifying- aerobic denitrifying bacteria Marinobacter xestospongiae HN1.</title>
        <authorList>
            <person name="Qi R."/>
        </authorList>
    </citation>
    <scope>NUCLEOTIDE SEQUENCE [LARGE SCALE GENOMIC DNA]</scope>
    <source>
        <strain evidence="3 4">HN1</strain>
    </source>
</reference>
<feature type="transmembrane region" description="Helical" evidence="1">
    <location>
        <begin position="12"/>
        <end position="34"/>
    </location>
</feature>
<keyword evidence="1" id="KW-0812">Transmembrane</keyword>
<dbReference type="InterPro" id="IPR038765">
    <property type="entry name" value="Papain-like_cys_pep_sf"/>
</dbReference>
<dbReference type="Proteomes" id="UP001269819">
    <property type="component" value="Unassembled WGS sequence"/>
</dbReference>
<evidence type="ECO:0000256" key="1">
    <source>
        <dbReference type="SAM" id="Phobius"/>
    </source>
</evidence>
<dbReference type="SMART" id="SM00460">
    <property type="entry name" value="TGc"/>
    <property type="match status" value="1"/>
</dbReference>
<evidence type="ECO:0000259" key="2">
    <source>
        <dbReference type="SMART" id="SM00460"/>
    </source>
</evidence>
<gene>
    <name evidence="3" type="ORF">RYS15_13960</name>
</gene>
<evidence type="ECO:0000313" key="3">
    <source>
        <dbReference type="EMBL" id="MDV2079790.1"/>
    </source>
</evidence>
<protein>
    <submittedName>
        <fullName evidence="3">DUF3488 and transglutaminase-like domain-containing protein</fullName>
    </submittedName>
</protein>
<sequence length="685" mass="76832">MMLAQRSNPASSSGTPIPASALLWLIAAFFILLLPQWDRLPPWLLGACGLLAGWRWLVQSGRVGLPGRWLRLTVMALLIATYIVTVEGRFTVDTAASFFVIAVGLKWLETRTSRDFYVLFFILVYLATVNFLFEQGIFWTLLNLAGVALLLLGIQVLNAPGAPHVLAAGWRRLGGMFLKSLPIVLLLFLFFPRLEPLWSVPLVSDRGQTGISDTMSPGDISNLAQSSERAFRVTFADGLPPNRELYWRGLILDRFDGTTWRQWDTERPTRPGRVSVDSGLEELQDNEYDVLMDPSGQRWAFALADSRAVSENLEEERWGLFRFKRPADTPVRYRLSRDTATLLNAGLSPAFRRRFLQLPAQGNPRARALASELRATSGSDRELVARLLTRFREQPYFYTLRPPLMPDDGIDTLLFDERRGFCEHYAGATTFVLRSAGIPARVVAGYQGGDPGANNEYLIVRQYDAHAWVEAWLPGSGWTRVDPTAAIAPDRIESGLREAVADEGSFLEDDWASPQRYGDQALIRWASLQVDRLNYQWQRWVVGYQGQSQLDLMSRLPGNIGMKELGYFSAGLVAFGLLLAGLMSAWKQRGILTRDPYLRVVAQWRQLLERSGLEAPTTATPSQLADSAEARWPALRGTARAFARMVNSHYYGASAGSVEPAQRKADLARLKRILGVNRRILRKAR</sequence>
<feature type="transmembrane region" description="Helical" evidence="1">
    <location>
        <begin position="90"/>
        <end position="108"/>
    </location>
</feature>
<evidence type="ECO:0000313" key="4">
    <source>
        <dbReference type="Proteomes" id="UP001269819"/>
    </source>
</evidence>
<dbReference type="InterPro" id="IPR052901">
    <property type="entry name" value="Bact_TGase-like"/>
</dbReference>
<feature type="transmembrane region" description="Helical" evidence="1">
    <location>
        <begin position="69"/>
        <end position="84"/>
    </location>
</feature>